<dbReference type="PANTHER" id="PTHR23123">
    <property type="entry name" value="PHD/F-BOX CONTAINING PROTEIN"/>
    <property type="match status" value="1"/>
</dbReference>
<sequence length="218" mass="24107">MEQISRRSKRARVLVDYARLDSTGFSDSLRVQHKKLARAVLKFEEQPVVENFSVDFVGAAELADRINSTGFRNPCVVRSSSVPPSALGIRLPEGDLTVERISELVGPSRLINTIDVTTQSEGPVYSMQEWVEYFATPSPRKPLLNVVSLDLANTALQEMVSAPYVVRELDLVEKAWPADVSPSPKVIPPPYQGERLTQCQTFVVRLAGLAIQLVVKSS</sequence>
<dbReference type="Gene3D" id="2.60.120.650">
    <property type="entry name" value="Cupin"/>
    <property type="match status" value="1"/>
</dbReference>
<accession>A0ABD3HYW6</accession>
<dbReference type="GO" id="GO:0046872">
    <property type="term" value="F:metal ion binding"/>
    <property type="evidence" value="ECO:0007669"/>
    <property type="project" value="UniProtKB-KW"/>
</dbReference>
<gene>
    <name evidence="2" type="ORF">R1sor_010242</name>
</gene>
<reference evidence="2 3" key="1">
    <citation type="submission" date="2024-09" db="EMBL/GenBank/DDBJ databases">
        <title>Chromosome-scale assembly of Riccia sorocarpa.</title>
        <authorList>
            <person name="Paukszto L."/>
        </authorList>
    </citation>
    <scope>NUCLEOTIDE SEQUENCE [LARGE SCALE GENOMIC DNA]</scope>
    <source>
        <strain evidence="2">LP-2024</strain>
        <tissue evidence="2">Aerial parts of the thallus</tissue>
    </source>
</reference>
<evidence type="ECO:0000313" key="2">
    <source>
        <dbReference type="EMBL" id="KAL3696166.1"/>
    </source>
</evidence>
<keyword evidence="3" id="KW-1185">Reference proteome</keyword>
<keyword evidence="1" id="KW-0479">Metal-binding</keyword>
<evidence type="ECO:0000256" key="1">
    <source>
        <dbReference type="ARBA" id="ARBA00022723"/>
    </source>
</evidence>
<evidence type="ECO:0000313" key="3">
    <source>
        <dbReference type="Proteomes" id="UP001633002"/>
    </source>
</evidence>
<dbReference type="Proteomes" id="UP001633002">
    <property type="component" value="Unassembled WGS sequence"/>
</dbReference>
<dbReference type="AlphaFoldDB" id="A0ABD3HYW6"/>
<protein>
    <submittedName>
        <fullName evidence="2">Uncharacterized protein</fullName>
    </submittedName>
</protein>
<proteinExistence type="predicted"/>
<organism evidence="2 3">
    <name type="scientific">Riccia sorocarpa</name>
    <dbReference type="NCBI Taxonomy" id="122646"/>
    <lineage>
        <taxon>Eukaryota</taxon>
        <taxon>Viridiplantae</taxon>
        <taxon>Streptophyta</taxon>
        <taxon>Embryophyta</taxon>
        <taxon>Marchantiophyta</taxon>
        <taxon>Marchantiopsida</taxon>
        <taxon>Marchantiidae</taxon>
        <taxon>Marchantiales</taxon>
        <taxon>Ricciaceae</taxon>
        <taxon>Riccia</taxon>
    </lineage>
</organism>
<name>A0ABD3HYW6_9MARC</name>
<dbReference type="EMBL" id="JBJQOH010000002">
    <property type="protein sequence ID" value="KAL3696166.1"/>
    <property type="molecule type" value="Genomic_DNA"/>
</dbReference>
<comment type="caution">
    <text evidence="2">The sequence shown here is derived from an EMBL/GenBank/DDBJ whole genome shotgun (WGS) entry which is preliminary data.</text>
</comment>
<dbReference type="InterPro" id="IPR050690">
    <property type="entry name" value="JHDM1_Histone_Demethylase"/>
</dbReference>